<dbReference type="GO" id="GO:0003777">
    <property type="term" value="F:microtubule motor activity"/>
    <property type="evidence" value="ECO:0007669"/>
    <property type="project" value="InterPro"/>
</dbReference>
<dbReference type="PROSITE" id="PS50067">
    <property type="entry name" value="KINESIN_MOTOR_2"/>
    <property type="match status" value="1"/>
</dbReference>
<feature type="compositionally biased region" description="Basic and acidic residues" evidence="12">
    <location>
        <begin position="506"/>
        <end position="516"/>
    </location>
</feature>
<dbReference type="RefSeq" id="XP_034233249.1">
    <property type="nucleotide sequence ID" value="XM_034377358.1"/>
</dbReference>
<dbReference type="GO" id="GO:0005875">
    <property type="term" value="C:microtubule associated complex"/>
    <property type="evidence" value="ECO:0007669"/>
    <property type="project" value="TreeGrafter"/>
</dbReference>
<dbReference type="SMART" id="SM00129">
    <property type="entry name" value="KISc"/>
    <property type="match status" value="1"/>
</dbReference>
<dbReference type="CDD" id="cd01372">
    <property type="entry name" value="KISc_KIF4"/>
    <property type="match status" value="1"/>
</dbReference>
<feature type="domain" description="Kinesin motor" evidence="13">
    <location>
        <begin position="4"/>
        <end position="330"/>
    </location>
</feature>
<dbReference type="InterPro" id="IPR027640">
    <property type="entry name" value="Kinesin-like_fam"/>
</dbReference>
<dbReference type="AlphaFoldDB" id="A0A6P8ZIA2"/>
<dbReference type="GO" id="GO:0007052">
    <property type="term" value="P:mitotic spindle organization"/>
    <property type="evidence" value="ECO:0007669"/>
    <property type="project" value="TreeGrafter"/>
</dbReference>
<dbReference type="InterPro" id="IPR001752">
    <property type="entry name" value="Kinesin_motor_dom"/>
</dbReference>
<name>A0A6P8ZIA2_THRPL</name>
<dbReference type="GO" id="GO:0007018">
    <property type="term" value="P:microtubule-based movement"/>
    <property type="evidence" value="ECO:0007669"/>
    <property type="project" value="InterPro"/>
</dbReference>
<keyword evidence="2" id="KW-0963">Cytoplasm</keyword>
<dbReference type="GO" id="GO:0051231">
    <property type="term" value="P:spindle elongation"/>
    <property type="evidence" value="ECO:0007669"/>
    <property type="project" value="TreeGrafter"/>
</dbReference>
<keyword evidence="3 11" id="KW-0493">Microtubule</keyword>
<dbReference type="InterPro" id="IPR036961">
    <property type="entry name" value="Kinesin_motor_dom_sf"/>
</dbReference>
<keyword evidence="6" id="KW-0175">Coiled coil</keyword>
<evidence type="ECO:0000259" key="13">
    <source>
        <dbReference type="PROSITE" id="PS50067"/>
    </source>
</evidence>
<dbReference type="Pfam" id="PF00225">
    <property type="entry name" value="Kinesin"/>
    <property type="match status" value="1"/>
</dbReference>
<evidence type="ECO:0000256" key="11">
    <source>
        <dbReference type="RuleBase" id="RU000394"/>
    </source>
</evidence>
<feature type="region of interest" description="Disordered" evidence="12">
    <location>
        <begin position="394"/>
        <end position="425"/>
    </location>
</feature>
<dbReference type="InterPro" id="IPR019821">
    <property type="entry name" value="Kinesin_motor_CS"/>
</dbReference>
<dbReference type="KEGG" id="tpal:117640644"/>
<evidence type="ECO:0000256" key="8">
    <source>
        <dbReference type="ARBA" id="ARBA00023212"/>
    </source>
</evidence>
<dbReference type="PANTHER" id="PTHR47969">
    <property type="entry name" value="CHROMOSOME-ASSOCIATED KINESIN KIF4A-RELATED"/>
    <property type="match status" value="1"/>
</dbReference>
<evidence type="ECO:0000313" key="15">
    <source>
        <dbReference type="RefSeq" id="XP_034233249.1"/>
    </source>
</evidence>
<dbReference type="InParanoid" id="A0A6P8ZIA2"/>
<evidence type="ECO:0000256" key="7">
    <source>
        <dbReference type="ARBA" id="ARBA00023175"/>
    </source>
</evidence>
<accession>A0A6P8ZIA2</accession>
<dbReference type="PROSITE" id="PS00411">
    <property type="entry name" value="KINESIN_MOTOR_1"/>
    <property type="match status" value="1"/>
</dbReference>
<dbReference type="GeneID" id="117640644"/>
<keyword evidence="5 10" id="KW-0067">ATP-binding</keyword>
<dbReference type="Proteomes" id="UP000515158">
    <property type="component" value="Unplaced"/>
</dbReference>
<evidence type="ECO:0000256" key="4">
    <source>
        <dbReference type="ARBA" id="ARBA00022741"/>
    </source>
</evidence>
<dbReference type="GO" id="GO:0005874">
    <property type="term" value="C:microtubule"/>
    <property type="evidence" value="ECO:0007669"/>
    <property type="project" value="UniProtKB-KW"/>
</dbReference>
<dbReference type="OrthoDB" id="3176171at2759"/>
<evidence type="ECO:0000256" key="1">
    <source>
        <dbReference type="ARBA" id="ARBA00004245"/>
    </source>
</evidence>
<dbReference type="PANTHER" id="PTHR47969:SF15">
    <property type="entry name" value="CHROMOSOME-ASSOCIATED KINESIN KIF4A-RELATED"/>
    <property type="match status" value="1"/>
</dbReference>
<feature type="compositionally biased region" description="Basic and acidic residues" evidence="12">
    <location>
        <begin position="396"/>
        <end position="417"/>
    </location>
</feature>
<feature type="region of interest" description="Disordered" evidence="12">
    <location>
        <begin position="500"/>
        <end position="552"/>
    </location>
</feature>
<dbReference type="SUPFAM" id="SSF52540">
    <property type="entry name" value="P-loop containing nucleoside triphosphate hydrolases"/>
    <property type="match status" value="1"/>
</dbReference>
<keyword evidence="4 10" id="KW-0547">Nucleotide-binding</keyword>
<evidence type="ECO:0000256" key="2">
    <source>
        <dbReference type="ARBA" id="ARBA00022490"/>
    </source>
</evidence>
<keyword evidence="14" id="KW-1185">Reference proteome</keyword>
<dbReference type="FunFam" id="3.40.850.10:FF:000019">
    <property type="entry name" value="Kinesin-like protein KIN-5D"/>
    <property type="match status" value="1"/>
</dbReference>
<keyword evidence="7 10" id="KW-0505">Motor protein</keyword>
<reference evidence="15" key="1">
    <citation type="submission" date="2025-08" db="UniProtKB">
        <authorList>
            <consortium name="RefSeq"/>
        </authorList>
    </citation>
    <scope>IDENTIFICATION</scope>
    <source>
        <tissue evidence="15">Total insect</tissue>
    </source>
</reference>
<feature type="region of interest" description="Disordered" evidence="12">
    <location>
        <begin position="445"/>
        <end position="469"/>
    </location>
</feature>
<proteinExistence type="inferred from homology"/>
<gene>
    <name evidence="15" type="primary">LOC117640644</name>
</gene>
<protein>
    <recommendedName>
        <fullName evidence="11">Kinesin-like protein</fullName>
    </recommendedName>
</protein>
<organism evidence="15">
    <name type="scientific">Thrips palmi</name>
    <name type="common">Melon thrips</name>
    <dbReference type="NCBI Taxonomy" id="161013"/>
    <lineage>
        <taxon>Eukaryota</taxon>
        <taxon>Metazoa</taxon>
        <taxon>Ecdysozoa</taxon>
        <taxon>Arthropoda</taxon>
        <taxon>Hexapoda</taxon>
        <taxon>Insecta</taxon>
        <taxon>Pterygota</taxon>
        <taxon>Neoptera</taxon>
        <taxon>Paraneoptera</taxon>
        <taxon>Thysanoptera</taxon>
        <taxon>Terebrantia</taxon>
        <taxon>Thripoidea</taxon>
        <taxon>Thripidae</taxon>
        <taxon>Thrips</taxon>
    </lineage>
</organism>
<dbReference type="InterPro" id="IPR027417">
    <property type="entry name" value="P-loop_NTPase"/>
</dbReference>
<evidence type="ECO:0000256" key="5">
    <source>
        <dbReference type="ARBA" id="ARBA00022840"/>
    </source>
</evidence>
<sequence length="552" mass="61285">MDDAISVALRVRPLSASELSRGCQSCIDCIPNEPQVVMRNTDQAFTFNYVFSPESSQAEVYDNAVKNLVPKLFKGYNVTILAYGQTGSGKTHSMGTCYNGEGEMGIIPRAVSDIFEKIAHSHDQDFKVSTSFMELYKEQLFDLMACSTKPRDQCIVDIREDARGVHIPGLVDLEVKSVEETFKSLTMGSAARATGATAMNAQSSRSHAIFTLTIQMCKKNNGGGDMVSKFRLVDLAGSERSVKTGATGERFKEGVIINKGLLALGNVISALGDGQQRGYVSYRDHKLTRLLQDSLGGNSITLMVACASPADYNFEETLSTLRYADRARHIKNKPIINQDPKAAEILRLQKEIAVLRKKLRKAEENASVPVEGESELKKKYDLLGEENEKLCSINDDTERLKRSSVSNEKDGDVKSDESEADNVKSPNVLKKRRIKKPLNETYVEGLEGFDSSVASDTETDDPDMETDYRETPLFKRLTEAELHVERSLSHMPVAKKLNFAEDGDLEKDKENSEADIFKSPNAPKKRRIKKPRYETFSEFNSPQLVKPSGSGE</sequence>
<evidence type="ECO:0000256" key="6">
    <source>
        <dbReference type="ARBA" id="ARBA00023054"/>
    </source>
</evidence>
<evidence type="ECO:0000313" key="14">
    <source>
        <dbReference type="Proteomes" id="UP000515158"/>
    </source>
</evidence>
<evidence type="ECO:0000256" key="9">
    <source>
        <dbReference type="ARBA" id="ARBA00034704"/>
    </source>
</evidence>
<dbReference type="GO" id="GO:0008017">
    <property type="term" value="F:microtubule binding"/>
    <property type="evidence" value="ECO:0007669"/>
    <property type="project" value="InterPro"/>
</dbReference>
<feature type="binding site" evidence="10">
    <location>
        <begin position="84"/>
        <end position="91"/>
    </location>
    <ligand>
        <name>ATP</name>
        <dbReference type="ChEBI" id="CHEBI:30616"/>
    </ligand>
</feature>
<dbReference type="Gene3D" id="3.40.850.10">
    <property type="entry name" value="Kinesin motor domain"/>
    <property type="match status" value="1"/>
</dbReference>
<dbReference type="PRINTS" id="PR00380">
    <property type="entry name" value="KINESINHEAVY"/>
</dbReference>
<evidence type="ECO:0000256" key="10">
    <source>
        <dbReference type="PROSITE-ProRule" id="PRU00283"/>
    </source>
</evidence>
<evidence type="ECO:0000256" key="12">
    <source>
        <dbReference type="SAM" id="MobiDB-lite"/>
    </source>
</evidence>
<comment type="similarity">
    <text evidence="9">Belongs to the TRAFAC class myosin-kinesin ATPase superfamily. Kinesin family. KIN-5/BimC subfamily.</text>
</comment>
<evidence type="ECO:0000256" key="3">
    <source>
        <dbReference type="ARBA" id="ARBA00022701"/>
    </source>
</evidence>
<dbReference type="GO" id="GO:0005524">
    <property type="term" value="F:ATP binding"/>
    <property type="evidence" value="ECO:0007669"/>
    <property type="project" value="UniProtKB-UniRule"/>
</dbReference>
<comment type="subcellular location">
    <subcellularLocation>
        <location evidence="1">Cytoplasm</location>
        <location evidence="1">Cytoskeleton</location>
    </subcellularLocation>
</comment>
<keyword evidence="8" id="KW-0206">Cytoskeleton</keyword>